<proteinExistence type="predicted"/>
<dbReference type="Pfam" id="PF13966">
    <property type="entry name" value="zf-RVT"/>
    <property type="match status" value="1"/>
</dbReference>
<dbReference type="EMBL" id="PKMF04000084">
    <property type="protein sequence ID" value="KAK7851704.1"/>
    <property type="molecule type" value="Genomic_DNA"/>
</dbReference>
<organism evidence="2 3">
    <name type="scientific">Quercus suber</name>
    <name type="common">Cork oak</name>
    <dbReference type="NCBI Taxonomy" id="58331"/>
    <lineage>
        <taxon>Eukaryota</taxon>
        <taxon>Viridiplantae</taxon>
        <taxon>Streptophyta</taxon>
        <taxon>Embryophyta</taxon>
        <taxon>Tracheophyta</taxon>
        <taxon>Spermatophyta</taxon>
        <taxon>Magnoliopsida</taxon>
        <taxon>eudicotyledons</taxon>
        <taxon>Gunneridae</taxon>
        <taxon>Pentapetalae</taxon>
        <taxon>rosids</taxon>
        <taxon>fabids</taxon>
        <taxon>Fagales</taxon>
        <taxon>Fagaceae</taxon>
        <taxon>Quercus</taxon>
    </lineage>
</organism>
<dbReference type="InterPro" id="IPR026960">
    <property type="entry name" value="RVT-Znf"/>
</dbReference>
<feature type="domain" description="Reverse transcriptase zinc-binding" evidence="1">
    <location>
        <begin position="3"/>
        <end position="58"/>
    </location>
</feature>
<evidence type="ECO:0000313" key="2">
    <source>
        <dbReference type="EMBL" id="KAK7851704.1"/>
    </source>
</evidence>
<evidence type="ECO:0000313" key="3">
    <source>
        <dbReference type="Proteomes" id="UP000237347"/>
    </source>
</evidence>
<dbReference type="Proteomes" id="UP000237347">
    <property type="component" value="Unassembled WGS sequence"/>
</dbReference>
<accession>A0AAW0LL69</accession>
<keyword evidence="3" id="KW-1185">Reference proteome</keyword>
<comment type="caution">
    <text evidence="2">The sequence shown here is derived from an EMBL/GenBank/DDBJ whole genome shotgun (WGS) entry which is preliminary data.</text>
</comment>
<reference evidence="2 3" key="1">
    <citation type="journal article" date="2018" name="Sci. Data">
        <title>The draft genome sequence of cork oak.</title>
        <authorList>
            <person name="Ramos A.M."/>
            <person name="Usie A."/>
            <person name="Barbosa P."/>
            <person name="Barros P.M."/>
            <person name="Capote T."/>
            <person name="Chaves I."/>
            <person name="Simoes F."/>
            <person name="Abreu I."/>
            <person name="Carrasquinho I."/>
            <person name="Faro C."/>
            <person name="Guimaraes J.B."/>
            <person name="Mendonca D."/>
            <person name="Nobrega F."/>
            <person name="Rodrigues L."/>
            <person name="Saibo N.J.M."/>
            <person name="Varela M.C."/>
            <person name="Egas C."/>
            <person name="Matos J."/>
            <person name="Miguel C.M."/>
            <person name="Oliveira M.M."/>
            <person name="Ricardo C.P."/>
            <person name="Goncalves S."/>
        </authorList>
    </citation>
    <scope>NUCLEOTIDE SEQUENCE [LARGE SCALE GENOMIC DNA]</scope>
    <source>
        <strain evidence="3">cv. HL8</strain>
    </source>
</reference>
<sequence length="74" mass="8472">MNLPHKVKHFAWKAARDILAFKEALRQRHIVVDGGCALCGNPTENILHILWFCDHAKENLARAILSGPMPRIWM</sequence>
<dbReference type="AlphaFoldDB" id="A0AAW0LL69"/>
<gene>
    <name evidence="2" type="ORF">CFP56_041293</name>
</gene>
<evidence type="ECO:0000259" key="1">
    <source>
        <dbReference type="Pfam" id="PF13966"/>
    </source>
</evidence>
<name>A0AAW0LL69_QUESU</name>
<protein>
    <recommendedName>
        <fullName evidence="1">Reverse transcriptase zinc-binding domain-containing protein</fullName>
    </recommendedName>
</protein>